<proteinExistence type="predicted"/>
<feature type="region of interest" description="Disordered" evidence="1">
    <location>
        <begin position="1"/>
        <end position="23"/>
    </location>
</feature>
<evidence type="ECO:0000313" key="3">
    <source>
        <dbReference type="Proteomes" id="UP000003705"/>
    </source>
</evidence>
<accession>E4KYV0</accession>
<keyword evidence="3" id="KW-1185">Reference proteome</keyword>
<dbReference type="AlphaFoldDB" id="E4KYV0"/>
<gene>
    <name evidence="2" type="ORF">HMPREF9286_1775</name>
</gene>
<comment type="caution">
    <text evidence="2">The sequence shown here is derived from an EMBL/GenBank/DDBJ whole genome shotgun (WGS) entry which is preliminary data.</text>
</comment>
<organism evidence="2 3">
    <name type="scientific">Peptoniphilus harei ACS-146-V-Sch2b</name>
    <dbReference type="NCBI Taxonomy" id="908338"/>
    <lineage>
        <taxon>Bacteria</taxon>
        <taxon>Bacillati</taxon>
        <taxon>Bacillota</taxon>
        <taxon>Tissierellia</taxon>
        <taxon>Tissierellales</taxon>
        <taxon>Peptoniphilaceae</taxon>
        <taxon>Peptoniphilus</taxon>
    </lineage>
</organism>
<dbReference type="EMBL" id="AENP01000018">
    <property type="protein sequence ID" value="EFR32978.1"/>
    <property type="molecule type" value="Genomic_DNA"/>
</dbReference>
<sequence>MLKNKNKGLDKGGKNIQKAKENRNYKKSKLQFFKVRKSNVVLEVIK</sequence>
<protein>
    <submittedName>
        <fullName evidence="2">Uncharacterized protein</fullName>
    </submittedName>
</protein>
<feature type="compositionally biased region" description="Basic and acidic residues" evidence="1">
    <location>
        <begin position="7"/>
        <end position="23"/>
    </location>
</feature>
<evidence type="ECO:0000256" key="1">
    <source>
        <dbReference type="SAM" id="MobiDB-lite"/>
    </source>
</evidence>
<name>E4KYV0_9FIRM</name>
<evidence type="ECO:0000313" key="2">
    <source>
        <dbReference type="EMBL" id="EFR32978.1"/>
    </source>
</evidence>
<dbReference type="Proteomes" id="UP000003705">
    <property type="component" value="Unassembled WGS sequence"/>
</dbReference>
<reference evidence="2 3" key="1">
    <citation type="submission" date="2010-10" db="EMBL/GenBank/DDBJ databases">
        <authorList>
            <person name="Durkin A.S."/>
            <person name="Madupu R."/>
            <person name="Torralba M."/>
            <person name="Gillis M."/>
            <person name="Methe B."/>
            <person name="Sutton G."/>
            <person name="Nelson K.E."/>
        </authorList>
    </citation>
    <scope>NUCLEOTIDE SEQUENCE [LARGE SCALE GENOMIC DNA]</scope>
    <source>
        <strain evidence="2 3">ACS-146-V-Sch2b</strain>
    </source>
</reference>